<reference evidence="2 3" key="1">
    <citation type="journal article" date="2015" name="Int. J. Syst. Evol. Microbiol.">
        <title>Sporolactobacillus shoreae sp. nov. and Sporolactobacillus spathodeae sp. nov., two spore-forming lactic acid bacteria isolated from tree barks in Thailand.</title>
        <authorList>
            <person name="Thamacharoensuk T."/>
            <person name="Kitahara M."/>
            <person name="Ohkuma M."/>
            <person name="Thongchul N."/>
            <person name="Tanasupawat S."/>
        </authorList>
    </citation>
    <scope>NUCLEOTIDE SEQUENCE [LARGE SCALE GENOMIC DNA]</scope>
    <source>
        <strain evidence="2 3">BK92</strain>
    </source>
</reference>
<dbReference type="InterPro" id="IPR029060">
    <property type="entry name" value="PIN-like_dom_sf"/>
</dbReference>
<name>A0A4Z0GRP2_9BACL</name>
<feature type="domain" description="PIN" evidence="1">
    <location>
        <begin position="17"/>
        <end position="130"/>
    </location>
</feature>
<evidence type="ECO:0000259" key="1">
    <source>
        <dbReference type="Pfam" id="PF01850"/>
    </source>
</evidence>
<dbReference type="EMBL" id="SRJD01000005">
    <property type="protein sequence ID" value="TGA98851.1"/>
    <property type="molecule type" value="Genomic_DNA"/>
</dbReference>
<evidence type="ECO:0000313" key="3">
    <source>
        <dbReference type="Proteomes" id="UP000298347"/>
    </source>
</evidence>
<sequence length="147" mass="16814">MCTLKDLGDLAMKNKKVFIDTDILIYAFDHQNEAKQKKAIETLERFKDQLRISVQNLSEFTSVMLKYGCDPEWLRGTVSRMTRVMTVLPLKSSDVSEALRGVKQYHMHYWDAQIWAVARSNDIPVLFTEDGPVGETIEGVTYVNPLA</sequence>
<dbReference type="Pfam" id="PF01850">
    <property type="entry name" value="PIN"/>
    <property type="match status" value="1"/>
</dbReference>
<organism evidence="2 3">
    <name type="scientific">Sporolactobacillus shoreae</name>
    <dbReference type="NCBI Taxonomy" id="1465501"/>
    <lineage>
        <taxon>Bacteria</taxon>
        <taxon>Bacillati</taxon>
        <taxon>Bacillota</taxon>
        <taxon>Bacilli</taxon>
        <taxon>Bacillales</taxon>
        <taxon>Sporolactobacillaceae</taxon>
        <taxon>Sporolactobacillus</taxon>
    </lineage>
</organism>
<keyword evidence="3" id="KW-1185">Reference proteome</keyword>
<dbReference type="Proteomes" id="UP000298347">
    <property type="component" value="Unassembled WGS sequence"/>
</dbReference>
<evidence type="ECO:0000313" key="2">
    <source>
        <dbReference type="EMBL" id="TGA98851.1"/>
    </source>
</evidence>
<dbReference type="InterPro" id="IPR002716">
    <property type="entry name" value="PIN_dom"/>
</dbReference>
<dbReference type="AlphaFoldDB" id="A0A4Z0GRP2"/>
<accession>A0A4Z0GRP2</accession>
<proteinExistence type="predicted"/>
<dbReference type="Gene3D" id="3.40.50.1010">
    <property type="entry name" value="5'-nuclease"/>
    <property type="match status" value="1"/>
</dbReference>
<protein>
    <submittedName>
        <fullName evidence="2">PIN domain-containing protein</fullName>
    </submittedName>
</protein>
<dbReference type="SUPFAM" id="SSF88723">
    <property type="entry name" value="PIN domain-like"/>
    <property type="match status" value="1"/>
</dbReference>
<comment type="caution">
    <text evidence="2">The sequence shown here is derived from an EMBL/GenBank/DDBJ whole genome shotgun (WGS) entry which is preliminary data.</text>
</comment>
<dbReference type="CDD" id="cd18692">
    <property type="entry name" value="PIN_VapC-like"/>
    <property type="match status" value="1"/>
</dbReference>
<dbReference type="OrthoDB" id="13900at2"/>
<gene>
    <name evidence="2" type="ORF">E4665_05860</name>
</gene>